<dbReference type="Proteomes" id="UP000507470">
    <property type="component" value="Unassembled WGS sequence"/>
</dbReference>
<protein>
    <submittedName>
        <fullName evidence="1">Uncharacterized protein</fullName>
    </submittedName>
</protein>
<evidence type="ECO:0000313" key="1">
    <source>
        <dbReference type="EMBL" id="CAC5380387.1"/>
    </source>
</evidence>
<dbReference type="AlphaFoldDB" id="A0A6J8BEA2"/>
<keyword evidence="2" id="KW-1185">Reference proteome</keyword>
<dbReference type="OrthoDB" id="6151976at2759"/>
<proteinExistence type="predicted"/>
<evidence type="ECO:0000313" key="2">
    <source>
        <dbReference type="Proteomes" id="UP000507470"/>
    </source>
</evidence>
<gene>
    <name evidence="1" type="ORF">MCOR_16350</name>
</gene>
<sequence length="314" mass="36001">MEAMLSGVFRDLYVVTKNINSFKQQSKKPQCSCNKHEEFSKDTTVHKRSARKIAKHLDEILVEKGFLSDRAVYLCTACSNYAYENFVVPPKEKRAKYSSHYIDTTIELIESDIMNDDDLLRLVFTIWKKKRGSLVSESNRASQQYKDDDFLNSYKPGDWKDFISQRLKLVWGEPDLVKENVSSKTSVYRQAEVDRSFDKYRFINDTSSKQPSSVVLGDPLMKNPCSYNAVNCVLDSILETTCKTRQWSIAGCDGSPYILGSRLMDKSFCCHHGKTDFNNNSNFIHHLKESHNAASEVYLGRKYGKYGKLLLIPG</sequence>
<dbReference type="EMBL" id="CACVKT020002885">
    <property type="protein sequence ID" value="CAC5380387.1"/>
    <property type="molecule type" value="Genomic_DNA"/>
</dbReference>
<accession>A0A6J8BEA2</accession>
<reference evidence="1 2" key="1">
    <citation type="submission" date="2020-06" db="EMBL/GenBank/DDBJ databases">
        <authorList>
            <person name="Li R."/>
            <person name="Bekaert M."/>
        </authorList>
    </citation>
    <scope>NUCLEOTIDE SEQUENCE [LARGE SCALE GENOMIC DNA]</scope>
    <source>
        <strain evidence="2">wild</strain>
    </source>
</reference>
<organism evidence="1 2">
    <name type="scientific">Mytilus coruscus</name>
    <name type="common">Sea mussel</name>
    <dbReference type="NCBI Taxonomy" id="42192"/>
    <lineage>
        <taxon>Eukaryota</taxon>
        <taxon>Metazoa</taxon>
        <taxon>Spiralia</taxon>
        <taxon>Lophotrochozoa</taxon>
        <taxon>Mollusca</taxon>
        <taxon>Bivalvia</taxon>
        <taxon>Autobranchia</taxon>
        <taxon>Pteriomorphia</taxon>
        <taxon>Mytilida</taxon>
        <taxon>Mytiloidea</taxon>
        <taxon>Mytilidae</taxon>
        <taxon>Mytilinae</taxon>
        <taxon>Mytilus</taxon>
    </lineage>
</organism>
<name>A0A6J8BEA2_MYTCO</name>